<dbReference type="Proteomes" id="UP000604046">
    <property type="component" value="Unassembled WGS sequence"/>
</dbReference>
<sequence>MFTSADHQRHTVDDVGGGAPDQEHGHQKDEADEALQEAAESEGPARRWTRSAIALDLELPFVDARSDLQKAAQEAEFRTNSPCEPCKPRKPRQLSRTGADSRQSRPKFCRDGTPKSACRTSGGASSDMSDAAAHVASPTCRRH</sequence>
<name>A0A812II69_9DINO</name>
<evidence type="ECO:0000313" key="3">
    <source>
        <dbReference type="Proteomes" id="UP000604046"/>
    </source>
</evidence>
<keyword evidence="3" id="KW-1185">Reference proteome</keyword>
<feature type="region of interest" description="Disordered" evidence="1">
    <location>
        <begin position="1"/>
        <end position="47"/>
    </location>
</feature>
<proteinExistence type="predicted"/>
<comment type="caution">
    <text evidence="2">The sequence shown here is derived from an EMBL/GenBank/DDBJ whole genome shotgun (WGS) entry which is preliminary data.</text>
</comment>
<evidence type="ECO:0000313" key="2">
    <source>
        <dbReference type="EMBL" id="CAE7033745.1"/>
    </source>
</evidence>
<feature type="compositionally biased region" description="Basic and acidic residues" evidence="1">
    <location>
        <begin position="1"/>
        <end position="13"/>
    </location>
</feature>
<feature type="compositionally biased region" description="Low complexity" evidence="1">
    <location>
        <begin position="121"/>
        <end position="137"/>
    </location>
</feature>
<gene>
    <name evidence="2" type="ORF">SNAT2548_LOCUS4045</name>
</gene>
<accession>A0A812II69</accession>
<protein>
    <submittedName>
        <fullName evidence="2">Uncharacterized protein</fullName>
    </submittedName>
</protein>
<evidence type="ECO:0000256" key="1">
    <source>
        <dbReference type="SAM" id="MobiDB-lite"/>
    </source>
</evidence>
<feature type="region of interest" description="Disordered" evidence="1">
    <location>
        <begin position="72"/>
        <end position="143"/>
    </location>
</feature>
<dbReference type="EMBL" id="CAJNDS010000247">
    <property type="protein sequence ID" value="CAE7033745.1"/>
    <property type="molecule type" value="Genomic_DNA"/>
</dbReference>
<dbReference type="AlphaFoldDB" id="A0A812II69"/>
<organism evidence="2 3">
    <name type="scientific">Symbiodinium natans</name>
    <dbReference type="NCBI Taxonomy" id="878477"/>
    <lineage>
        <taxon>Eukaryota</taxon>
        <taxon>Sar</taxon>
        <taxon>Alveolata</taxon>
        <taxon>Dinophyceae</taxon>
        <taxon>Suessiales</taxon>
        <taxon>Symbiodiniaceae</taxon>
        <taxon>Symbiodinium</taxon>
    </lineage>
</organism>
<reference evidence="2" key="1">
    <citation type="submission" date="2021-02" db="EMBL/GenBank/DDBJ databases">
        <authorList>
            <person name="Dougan E. K."/>
            <person name="Rhodes N."/>
            <person name="Thang M."/>
            <person name="Chan C."/>
        </authorList>
    </citation>
    <scope>NUCLEOTIDE SEQUENCE</scope>
</reference>